<evidence type="ECO:0000256" key="3">
    <source>
        <dbReference type="ARBA" id="ARBA00023163"/>
    </source>
</evidence>
<organism evidence="5 6">
    <name type="scientific">Antribacter soli</name>
    <dbReference type="NCBI Taxonomy" id="2910976"/>
    <lineage>
        <taxon>Bacteria</taxon>
        <taxon>Bacillati</taxon>
        <taxon>Actinomycetota</taxon>
        <taxon>Actinomycetes</taxon>
        <taxon>Micrococcales</taxon>
        <taxon>Promicromonosporaceae</taxon>
        <taxon>Antribacter</taxon>
    </lineage>
</organism>
<gene>
    <name evidence="5" type="ORF">L1785_05055</name>
</gene>
<reference evidence="5" key="1">
    <citation type="submission" date="2022-01" db="EMBL/GenBank/DDBJ databases">
        <title>Antribacter sp. nov., isolated from Guizhou of China.</title>
        <authorList>
            <person name="Chengliang C."/>
            <person name="Ya Z."/>
        </authorList>
    </citation>
    <scope>NUCLEOTIDE SEQUENCE</scope>
    <source>
        <strain evidence="5">KLBMP 9083</strain>
    </source>
</reference>
<feature type="domain" description="HTH arsR-type" evidence="4">
    <location>
        <begin position="6"/>
        <end position="103"/>
    </location>
</feature>
<keyword evidence="2" id="KW-0238">DNA-binding</keyword>
<dbReference type="InterPro" id="IPR011991">
    <property type="entry name" value="ArsR-like_HTH"/>
</dbReference>
<dbReference type="Proteomes" id="UP001165405">
    <property type="component" value="Unassembled WGS sequence"/>
</dbReference>
<evidence type="ECO:0000313" key="5">
    <source>
        <dbReference type="EMBL" id="MCF4120343.1"/>
    </source>
</evidence>
<keyword evidence="1" id="KW-0805">Transcription regulation</keyword>
<evidence type="ECO:0000256" key="2">
    <source>
        <dbReference type="ARBA" id="ARBA00023125"/>
    </source>
</evidence>
<dbReference type="PANTHER" id="PTHR33154:SF12">
    <property type="entry name" value="TRANSCRIPTIONAL REGULATORY PROTEIN"/>
    <property type="match status" value="1"/>
</dbReference>
<dbReference type="InterPro" id="IPR001845">
    <property type="entry name" value="HTH_ArsR_DNA-bd_dom"/>
</dbReference>
<accession>A0AA41U5T1</accession>
<evidence type="ECO:0000256" key="1">
    <source>
        <dbReference type="ARBA" id="ARBA00023015"/>
    </source>
</evidence>
<dbReference type="Gene3D" id="1.10.10.10">
    <property type="entry name" value="Winged helix-like DNA-binding domain superfamily/Winged helix DNA-binding domain"/>
    <property type="match status" value="1"/>
</dbReference>
<dbReference type="SMART" id="SM00418">
    <property type="entry name" value="HTH_ARSR"/>
    <property type="match status" value="1"/>
</dbReference>
<protein>
    <submittedName>
        <fullName evidence="5">Helix-turn-helix domain-containing protein</fullName>
    </submittedName>
</protein>
<evidence type="ECO:0000259" key="4">
    <source>
        <dbReference type="PROSITE" id="PS50987"/>
    </source>
</evidence>
<dbReference type="PRINTS" id="PR00778">
    <property type="entry name" value="HTHARSR"/>
</dbReference>
<comment type="caution">
    <text evidence="5">The sequence shown here is derived from an EMBL/GenBank/DDBJ whole genome shotgun (WGS) entry which is preliminary data.</text>
</comment>
<dbReference type="CDD" id="cd00090">
    <property type="entry name" value="HTH_ARSR"/>
    <property type="match status" value="1"/>
</dbReference>
<sequence>MTGYPSPDMSDVELVDVLRALADPVRLHVVRLLANGEPRAKALDEWGLDLTKSTMAHHFRILRESGLTNTIVDGRTHAVQLRRAELDERFPGLMASVIGDGRS</sequence>
<evidence type="ECO:0000313" key="6">
    <source>
        <dbReference type="Proteomes" id="UP001165405"/>
    </source>
</evidence>
<dbReference type="PROSITE" id="PS50987">
    <property type="entry name" value="HTH_ARSR_2"/>
    <property type="match status" value="1"/>
</dbReference>
<dbReference type="AlphaFoldDB" id="A0AA41U5T1"/>
<name>A0AA41U5T1_9MICO</name>
<dbReference type="Pfam" id="PF12840">
    <property type="entry name" value="HTH_20"/>
    <property type="match status" value="1"/>
</dbReference>
<dbReference type="InterPro" id="IPR051081">
    <property type="entry name" value="HTH_MetalResp_TranReg"/>
</dbReference>
<keyword evidence="3" id="KW-0804">Transcription</keyword>
<dbReference type="SUPFAM" id="SSF46785">
    <property type="entry name" value="Winged helix' DNA-binding domain"/>
    <property type="match status" value="1"/>
</dbReference>
<dbReference type="RefSeq" id="WP_236088115.1">
    <property type="nucleotide sequence ID" value="NZ_JAKGSG010000020.1"/>
</dbReference>
<dbReference type="PANTHER" id="PTHR33154">
    <property type="entry name" value="TRANSCRIPTIONAL REGULATOR, ARSR FAMILY"/>
    <property type="match status" value="1"/>
</dbReference>
<dbReference type="InterPro" id="IPR036388">
    <property type="entry name" value="WH-like_DNA-bd_sf"/>
</dbReference>
<dbReference type="GO" id="GO:0003700">
    <property type="term" value="F:DNA-binding transcription factor activity"/>
    <property type="evidence" value="ECO:0007669"/>
    <property type="project" value="InterPro"/>
</dbReference>
<dbReference type="GO" id="GO:0003677">
    <property type="term" value="F:DNA binding"/>
    <property type="evidence" value="ECO:0007669"/>
    <property type="project" value="UniProtKB-KW"/>
</dbReference>
<dbReference type="EMBL" id="JAKGSG010000020">
    <property type="protein sequence ID" value="MCF4120343.1"/>
    <property type="molecule type" value="Genomic_DNA"/>
</dbReference>
<keyword evidence="6" id="KW-1185">Reference proteome</keyword>
<proteinExistence type="predicted"/>
<dbReference type="InterPro" id="IPR036390">
    <property type="entry name" value="WH_DNA-bd_sf"/>
</dbReference>